<evidence type="ECO:0000313" key="7">
    <source>
        <dbReference type="Ensembl" id="ENSSAUP00010042299.1"/>
    </source>
</evidence>
<dbReference type="GO" id="GO:0004713">
    <property type="term" value="F:protein tyrosine kinase activity"/>
    <property type="evidence" value="ECO:0007669"/>
    <property type="project" value="TreeGrafter"/>
</dbReference>
<keyword evidence="3" id="KW-0547">Nucleotide-binding</keyword>
<dbReference type="OMA" id="SVCENDS"/>
<keyword evidence="2" id="KW-0808">Transferase</keyword>
<name>A0A671WUD9_SPAAU</name>
<dbReference type="GO" id="GO:0007224">
    <property type="term" value="P:smoothened signaling pathway"/>
    <property type="evidence" value="ECO:0007669"/>
    <property type="project" value="TreeGrafter"/>
</dbReference>
<dbReference type="Gene3D" id="1.10.510.10">
    <property type="entry name" value="Transferase(Phosphotransferase) domain 1"/>
    <property type="match status" value="1"/>
</dbReference>
<dbReference type="InterPro" id="IPR008271">
    <property type="entry name" value="Ser/Thr_kinase_AS"/>
</dbReference>
<dbReference type="GO" id="GO:0004674">
    <property type="term" value="F:protein serine/threonine kinase activity"/>
    <property type="evidence" value="ECO:0007669"/>
    <property type="project" value="UniProtKB-KW"/>
</dbReference>
<organism evidence="7 8">
    <name type="scientific">Sparus aurata</name>
    <name type="common">Gilthead sea bream</name>
    <dbReference type="NCBI Taxonomy" id="8175"/>
    <lineage>
        <taxon>Eukaryota</taxon>
        <taxon>Metazoa</taxon>
        <taxon>Chordata</taxon>
        <taxon>Craniata</taxon>
        <taxon>Vertebrata</taxon>
        <taxon>Euteleostomi</taxon>
        <taxon>Actinopterygii</taxon>
        <taxon>Neopterygii</taxon>
        <taxon>Teleostei</taxon>
        <taxon>Neoteleostei</taxon>
        <taxon>Acanthomorphata</taxon>
        <taxon>Eupercaria</taxon>
        <taxon>Spariformes</taxon>
        <taxon>Sparidae</taxon>
        <taxon>Sparus</taxon>
    </lineage>
</organism>
<protein>
    <recommendedName>
        <fullName evidence="6">Protein kinase domain-containing protein</fullName>
    </recommendedName>
</protein>
<evidence type="ECO:0000256" key="4">
    <source>
        <dbReference type="ARBA" id="ARBA00022777"/>
    </source>
</evidence>
<dbReference type="GO" id="GO:0005524">
    <property type="term" value="F:ATP binding"/>
    <property type="evidence" value="ECO:0007669"/>
    <property type="project" value="UniProtKB-KW"/>
</dbReference>
<dbReference type="SMART" id="SM00220">
    <property type="entry name" value="S_TKc"/>
    <property type="match status" value="1"/>
</dbReference>
<reference evidence="7" key="2">
    <citation type="submission" date="2025-08" db="UniProtKB">
        <authorList>
            <consortium name="Ensembl"/>
        </authorList>
    </citation>
    <scope>IDENTIFICATION</scope>
</reference>
<dbReference type="GO" id="GO:0005737">
    <property type="term" value="C:cytoplasm"/>
    <property type="evidence" value="ECO:0007669"/>
    <property type="project" value="TreeGrafter"/>
</dbReference>
<dbReference type="GO" id="GO:0003713">
    <property type="term" value="F:transcription coactivator activity"/>
    <property type="evidence" value="ECO:0007669"/>
    <property type="project" value="TreeGrafter"/>
</dbReference>
<dbReference type="AlphaFoldDB" id="A0A671WUD9"/>
<keyword evidence="8" id="KW-1185">Reference proteome</keyword>
<feature type="domain" description="Protein kinase" evidence="6">
    <location>
        <begin position="29"/>
        <end position="295"/>
    </location>
</feature>
<dbReference type="GO" id="GO:0046332">
    <property type="term" value="F:SMAD binding"/>
    <property type="evidence" value="ECO:0007669"/>
    <property type="project" value="TreeGrafter"/>
</dbReference>
<dbReference type="GO" id="GO:0016605">
    <property type="term" value="C:PML body"/>
    <property type="evidence" value="ECO:0007669"/>
    <property type="project" value="TreeGrafter"/>
</dbReference>
<dbReference type="PANTHER" id="PTHR24058">
    <property type="entry name" value="DUAL SPECIFICITY PROTEIN KINASE"/>
    <property type="match status" value="1"/>
</dbReference>
<dbReference type="PROSITE" id="PS50011">
    <property type="entry name" value="PROTEIN_KINASE_DOM"/>
    <property type="match status" value="1"/>
</dbReference>
<keyword evidence="1" id="KW-0723">Serine/threonine-protein kinase</keyword>
<dbReference type="PROSITE" id="PS00108">
    <property type="entry name" value="PROTEIN_KINASE_ST"/>
    <property type="match status" value="1"/>
</dbReference>
<keyword evidence="5" id="KW-0067">ATP-binding</keyword>
<dbReference type="InterPro" id="IPR000719">
    <property type="entry name" value="Prot_kinase_dom"/>
</dbReference>
<dbReference type="GO" id="GO:0003714">
    <property type="term" value="F:transcription corepressor activity"/>
    <property type="evidence" value="ECO:0007669"/>
    <property type="project" value="TreeGrafter"/>
</dbReference>
<reference evidence="7" key="3">
    <citation type="submission" date="2025-09" db="UniProtKB">
        <authorList>
            <consortium name="Ensembl"/>
        </authorList>
    </citation>
    <scope>IDENTIFICATION</scope>
</reference>
<accession>A0A671WUD9</accession>
<dbReference type="SUPFAM" id="SSF56112">
    <property type="entry name" value="Protein kinase-like (PK-like)"/>
    <property type="match status" value="1"/>
</dbReference>
<dbReference type="InterPro" id="IPR050494">
    <property type="entry name" value="Ser_Thr_dual-spec_kinase"/>
</dbReference>
<evidence type="ECO:0000256" key="1">
    <source>
        <dbReference type="ARBA" id="ARBA00022527"/>
    </source>
</evidence>
<keyword evidence="4" id="KW-0418">Kinase</keyword>
<dbReference type="Ensembl" id="ENSSAUT00010044525.1">
    <property type="protein sequence ID" value="ENSSAUP00010042299.1"/>
    <property type="gene ID" value="ENSSAUG00010017762.1"/>
</dbReference>
<evidence type="ECO:0000256" key="5">
    <source>
        <dbReference type="ARBA" id="ARBA00022840"/>
    </source>
</evidence>
<dbReference type="InterPro" id="IPR011009">
    <property type="entry name" value="Kinase-like_dom_sf"/>
</dbReference>
<reference evidence="7" key="1">
    <citation type="submission" date="2021-04" db="EMBL/GenBank/DDBJ databases">
        <authorList>
            <consortium name="Wellcome Sanger Institute Data Sharing"/>
        </authorList>
    </citation>
    <scope>NUCLEOTIDE SEQUENCE [LARGE SCALE GENOMIC DNA]</scope>
</reference>
<dbReference type="Proteomes" id="UP000472265">
    <property type="component" value="Chromosome 21"/>
</dbReference>
<dbReference type="PANTHER" id="PTHR24058:SF53">
    <property type="entry name" value="HOMEODOMAIN-INTERACTING PROTEIN KINASE 2"/>
    <property type="match status" value="1"/>
</dbReference>
<dbReference type="Gene3D" id="3.30.200.20">
    <property type="entry name" value="Phosphorylase Kinase, domain 1"/>
    <property type="match status" value="1"/>
</dbReference>
<evidence type="ECO:0000259" key="6">
    <source>
        <dbReference type="PROSITE" id="PS50011"/>
    </source>
</evidence>
<dbReference type="Pfam" id="PF00069">
    <property type="entry name" value="Pkinase"/>
    <property type="match status" value="1"/>
</dbReference>
<dbReference type="GO" id="GO:0045944">
    <property type="term" value="P:positive regulation of transcription by RNA polymerase II"/>
    <property type="evidence" value="ECO:0007669"/>
    <property type="project" value="TreeGrafter"/>
</dbReference>
<sequence length="426" mass="48006">MSSSTSTSDDLTAFLLQKSDILVSNSTRYLIMDFIGEGSFGKVAKCLNLTTCNTEAVKIHKNRKENVIQKEVEMLEAIRGLDPEKNNIVRFMESFRVKNLSCLSFEMLDRSLSDLMSERRLMPLSLNEIRPVIHQLLVAFDALKDIGMLHTDLKPDNIMLVNHKDQPYKVKLIDFGLARPVSQLKVGMTMQARSYRAPEVMLGLPLSEAVDMWGVGCVTAFLYFGMHLFPGNCEYHCMKTMVQLLGQPEDHLLSAGIHSLRFHDLMAFSSLLKSFLHLDPTKRIIPKQALKHPFFTMTHLVNQKDTNSYAGEANQHMAVCRMQCSDGAGDCLTHSKIEMESDSRAFKTDLQRDSSSASVCENDSLTKSFSCYDGNIENPSPASLWEKDEFAEYFSCRSVTTEQAVFIETQRDPSPASLCEEGEFSE</sequence>
<evidence type="ECO:0000256" key="3">
    <source>
        <dbReference type="ARBA" id="ARBA00022741"/>
    </source>
</evidence>
<dbReference type="GO" id="GO:0042771">
    <property type="term" value="P:intrinsic apoptotic signaling pathway in response to DNA damage by p53 class mediator"/>
    <property type="evidence" value="ECO:0007669"/>
    <property type="project" value="TreeGrafter"/>
</dbReference>
<proteinExistence type="predicted"/>
<evidence type="ECO:0000256" key="2">
    <source>
        <dbReference type="ARBA" id="ARBA00022679"/>
    </source>
</evidence>
<dbReference type="InParanoid" id="A0A671WUD9"/>
<evidence type="ECO:0000313" key="8">
    <source>
        <dbReference type="Proteomes" id="UP000472265"/>
    </source>
</evidence>
<dbReference type="GeneTree" id="ENSGT00940000164472"/>